<evidence type="ECO:0000256" key="8">
    <source>
        <dbReference type="ARBA" id="ARBA00023273"/>
    </source>
</evidence>
<keyword evidence="6" id="KW-0969">Cilium</keyword>
<dbReference type="Pfam" id="PF12018">
    <property type="entry name" value="FAP206"/>
    <property type="match status" value="1"/>
</dbReference>
<evidence type="ECO:0000256" key="5">
    <source>
        <dbReference type="ARBA" id="ARBA00022794"/>
    </source>
</evidence>
<keyword evidence="4" id="KW-0963">Cytoplasm</keyword>
<dbReference type="OMA" id="QLMELMC"/>
<feature type="coiled-coil region" evidence="10">
    <location>
        <begin position="292"/>
        <end position="323"/>
    </location>
</feature>
<keyword evidence="12" id="KW-1185">Reference proteome</keyword>
<name>A0A8I6S3L2_CIMLE</name>
<evidence type="ECO:0000256" key="7">
    <source>
        <dbReference type="ARBA" id="ARBA00023212"/>
    </source>
</evidence>
<dbReference type="OrthoDB" id="10251073at2759"/>
<dbReference type="GO" id="GO:0005930">
    <property type="term" value="C:axoneme"/>
    <property type="evidence" value="ECO:0007669"/>
    <property type="project" value="UniProtKB-SubCell"/>
</dbReference>
<dbReference type="PANTHER" id="PTHR21442">
    <property type="entry name" value="CILIA- AND FLAGELLA-ASSOCIATED PROTEIN 206"/>
    <property type="match status" value="1"/>
</dbReference>
<dbReference type="RefSeq" id="XP_014256482.1">
    <property type="nucleotide sequence ID" value="XM_014400996.2"/>
</dbReference>
<dbReference type="GO" id="GO:0036064">
    <property type="term" value="C:ciliary basal body"/>
    <property type="evidence" value="ECO:0007669"/>
    <property type="project" value="TreeGrafter"/>
</dbReference>
<evidence type="ECO:0000256" key="4">
    <source>
        <dbReference type="ARBA" id="ARBA00022490"/>
    </source>
</evidence>
<accession>A0A8I6S3L2</accession>
<comment type="function">
    <text evidence="9">Essential for sperm motility and is involved in the regulation of the beating frequency of motile cilia on the epithelial cells of the respiratory tract. Required for the establishment of radial spokes in sperm flagella.</text>
</comment>
<evidence type="ECO:0000313" key="12">
    <source>
        <dbReference type="Proteomes" id="UP000494040"/>
    </source>
</evidence>
<evidence type="ECO:0000256" key="2">
    <source>
        <dbReference type="ARBA" id="ARBA00010500"/>
    </source>
</evidence>
<dbReference type="AlphaFoldDB" id="A0A8I6S3L2"/>
<comment type="subcellular location">
    <subcellularLocation>
        <location evidence="1">Cytoplasm</location>
        <location evidence="1">Cytoskeleton</location>
        <location evidence="1">Cilium axoneme</location>
    </subcellularLocation>
</comment>
<protein>
    <recommendedName>
        <fullName evidence="3">Cilia- and flagella-associated protein 206</fullName>
    </recommendedName>
</protein>
<dbReference type="EnsemblMetazoa" id="XM_014400996.2">
    <property type="protein sequence ID" value="XP_014256482.1"/>
    <property type="gene ID" value="LOC106670543"/>
</dbReference>
<dbReference type="GO" id="GO:0030030">
    <property type="term" value="P:cell projection organization"/>
    <property type="evidence" value="ECO:0007669"/>
    <property type="project" value="UniProtKB-KW"/>
</dbReference>
<organism evidence="11 12">
    <name type="scientific">Cimex lectularius</name>
    <name type="common">Bed bug</name>
    <name type="synonym">Acanthia lectularia</name>
    <dbReference type="NCBI Taxonomy" id="79782"/>
    <lineage>
        <taxon>Eukaryota</taxon>
        <taxon>Metazoa</taxon>
        <taxon>Ecdysozoa</taxon>
        <taxon>Arthropoda</taxon>
        <taxon>Hexapoda</taxon>
        <taxon>Insecta</taxon>
        <taxon>Pterygota</taxon>
        <taxon>Neoptera</taxon>
        <taxon>Paraneoptera</taxon>
        <taxon>Hemiptera</taxon>
        <taxon>Heteroptera</taxon>
        <taxon>Panheteroptera</taxon>
        <taxon>Cimicomorpha</taxon>
        <taxon>Cimicidae</taxon>
        <taxon>Cimex</taxon>
    </lineage>
</organism>
<evidence type="ECO:0000256" key="9">
    <source>
        <dbReference type="ARBA" id="ARBA00045321"/>
    </source>
</evidence>
<dbReference type="KEGG" id="clec:106670543"/>
<dbReference type="InterPro" id="IPR021897">
    <property type="entry name" value="FAP206"/>
</dbReference>
<dbReference type="PANTHER" id="PTHR21442:SF0">
    <property type="entry name" value="CILIA- AND FLAGELLA-ASSOCIATED PROTEIN 206"/>
    <property type="match status" value="1"/>
</dbReference>
<dbReference type="Proteomes" id="UP000494040">
    <property type="component" value="Unassembled WGS sequence"/>
</dbReference>
<dbReference type="GeneID" id="106670543"/>
<keyword evidence="10" id="KW-0175">Coiled coil</keyword>
<evidence type="ECO:0000256" key="6">
    <source>
        <dbReference type="ARBA" id="ARBA00023069"/>
    </source>
</evidence>
<sequence>MFHFWSQQQKSHGLILNEIRATCQAKGKNITEAMAKFTVANMLVIPKHKFYDNSRDPYQDIIRITNLAIKDIMSKSGIKLQMMKAQAYFSLDFGGQEQVLEEHAKLYDLYIQPLKKQIINVMPNDPIQNSTKVLFRQIILYLVLSSGMGDPSQPDVYNEAECALASVLSQEDLLKFIKLTRYKKSLELEEMNKLLVGIRLFNNMRRLGGAGIDDMPQLLTKAAFSMETILNESIGRIECKLTPLEKAFEMEYEWDSKNKNFLLRSKRSPFGSNDVKLAKELLCLWQQISFYLNVIKQNIKTHLTELENVKEALNKRLTSLIEHTKCKVAIETSVIYPQFRKVFKYWKTFQEMLILYSVYNKLLKTMMQYAKVKTIPKWVLKIVNRPLDFFEEETIGEVISQQLVLQDVIYPENNEVYTLEMGGFCPTYALLAEGVVLKARPQIGIVKFAGKYYGFRNVKAAYFFCKNPDLVIKQIVDMVRTKPEYIELLQLRTAINQFTYPFAAGIPFNTKVLTSSDKSVQTDIHPMPSIIDPKHRSSTWQLKEDACQLANILKMRTHSMQTDLSHFAYDIGTQVNLPKAVEVQTMTDNYTNTPKLQNFLYGLRGQKEDNQHTVILTRPVEEGF</sequence>
<evidence type="ECO:0000256" key="1">
    <source>
        <dbReference type="ARBA" id="ARBA00004430"/>
    </source>
</evidence>
<keyword evidence="7" id="KW-0206">Cytoskeleton</keyword>
<keyword evidence="8" id="KW-0966">Cell projection</keyword>
<reference evidence="11" key="1">
    <citation type="submission" date="2022-01" db="UniProtKB">
        <authorList>
            <consortium name="EnsemblMetazoa"/>
        </authorList>
    </citation>
    <scope>IDENTIFICATION</scope>
</reference>
<comment type="similarity">
    <text evidence="2">Belongs to the CFAP206 family.</text>
</comment>
<evidence type="ECO:0000313" key="11">
    <source>
        <dbReference type="EnsemblMetazoa" id="XP_014256482.1"/>
    </source>
</evidence>
<proteinExistence type="inferred from homology"/>
<keyword evidence="5" id="KW-0970">Cilium biogenesis/degradation</keyword>
<dbReference type="GO" id="GO:0003356">
    <property type="term" value="P:regulation of cilium beat frequency"/>
    <property type="evidence" value="ECO:0007669"/>
    <property type="project" value="TreeGrafter"/>
</dbReference>
<evidence type="ECO:0000256" key="10">
    <source>
        <dbReference type="SAM" id="Coils"/>
    </source>
</evidence>
<evidence type="ECO:0000256" key="3">
    <source>
        <dbReference type="ARBA" id="ARBA00021602"/>
    </source>
</evidence>